<name>A0A1Y5RPU5_9RHOB</name>
<dbReference type="InterPro" id="IPR029032">
    <property type="entry name" value="AhpD-like"/>
</dbReference>
<sequence>MPDRFTLDTLADLPPEARPLAQRVLEVSSDGIGGPFNLLLKSPQSGAKIVDLLDHFNGGFSRIDSDSRRLAVLILARSAGARYAWWTHERRAIAAQQFSPDQIAALNNKQRPLGLTPRLNAVFDYVTALNRGTPTPAATLAALQSEMSEAEIVDLILFCGLYTTIALLLNEGDVALPEGAHDSLKRD</sequence>
<dbReference type="Gene3D" id="1.20.1290.10">
    <property type="entry name" value="AhpD-like"/>
    <property type="match status" value="1"/>
</dbReference>
<dbReference type="EMBL" id="FWFS01000002">
    <property type="protein sequence ID" value="SLN22638.1"/>
    <property type="molecule type" value="Genomic_DNA"/>
</dbReference>
<dbReference type="Proteomes" id="UP000193862">
    <property type="component" value="Unassembled WGS sequence"/>
</dbReference>
<evidence type="ECO:0008006" key="3">
    <source>
        <dbReference type="Google" id="ProtNLM"/>
    </source>
</evidence>
<dbReference type="PANTHER" id="PTHR34846">
    <property type="entry name" value="4-CARBOXYMUCONOLACTONE DECARBOXYLASE FAMILY PROTEIN (AFU_ORTHOLOGUE AFUA_6G11590)"/>
    <property type="match status" value="1"/>
</dbReference>
<accession>A0A1Y5RPU5</accession>
<dbReference type="OrthoDB" id="9129225at2"/>
<organism evidence="1 2">
    <name type="scientific">Aquimixticola soesokkakensis</name>
    <dbReference type="NCBI Taxonomy" id="1519096"/>
    <lineage>
        <taxon>Bacteria</taxon>
        <taxon>Pseudomonadati</taxon>
        <taxon>Pseudomonadota</taxon>
        <taxon>Alphaproteobacteria</taxon>
        <taxon>Rhodobacterales</taxon>
        <taxon>Paracoccaceae</taxon>
        <taxon>Aquimixticola</taxon>
    </lineage>
</organism>
<dbReference type="AlphaFoldDB" id="A0A1Y5RPU5"/>
<reference evidence="1 2" key="1">
    <citation type="submission" date="2017-03" db="EMBL/GenBank/DDBJ databases">
        <authorList>
            <person name="Afonso C.L."/>
            <person name="Miller P.J."/>
            <person name="Scott M.A."/>
            <person name="Spackman E."/>
            <person name="Goraichik I."/>
            <person name="Dimitrov K.M."/>
            <person name="Suarez D.L."/>
            <person name="Swayne D.E."/>
        </authorList>
    </citation>
    <scope>NUCLEOTIDE SEQUENCE [LARGE SCALE GENOMIC DNA]</scope>
    <source>
        <strain evidence="1 2">CECT 8620</strain>
    </source>
</reference>
<dbReference type="SUPFAM" id="SSF69118">
    <property type="entry name" value="AhpD-like"/>
    <property type="match status" value="1"/>
</dbReference>
<gene>
    <name evidence="1" type="ORF">AQS8620_00616</name>
</gene>
<keyword evidence="2" id="KW-1185">Reference proteome</keyword>
<dbReference type="PANTHER" id="PTHR34846:SF11">
    <property type="entry name" value="4-CARBOXYMUCONOLACTONE DECARBOXYLASE FAMILY PROTEIN (AFU_ORTHOLOGUE AFUA_6G11590)"/>
    <property type="match status" value="1"/>
</dbReference>
<proteinExistence type="predicted"/>
<protein>
    <recommendedName>
        <fullName evidence="3">Carboxymuconolactone decarboxylase family protein</fullName>
    </recommendedName>
</protein>
<evidence type="ECO:0000313" key="2">
    <source>
        <dbReference type="Proteomes" id="UP000193862"/>
    </source>
</evidence>
<evidence type="ECO:0000313" key="1">
    <source>
        <dbReference type="EMBL" id="SLN22638.1"/>
    </source>
</evidence>
<dbReference type="RefSeq" id="WP_085835382.1">
    <property type="nucleotide sequence ID" value="NZ_FWFS01000002.1"/>
</dbReference>